<dbReference type="InterPro" id="IPR008962">
    <property type="entry name" value="PapD-like_sf"/>
</dbReference>
<dbReference type="Pfam" id="PF00345">
    <property type="entry name" value="PapD_N"/>
    <property type="match status" value="1"/>
</dbReference>
<dbReference type="SUPFAM" id="SSF49354">
    <property type="entry name" value="PapD-like"/>
    <property type="match status" value="1"/>
</dbReference>
<name>A0AAJ2EU99_9PSED</name>
<proteinExistence type="predicted"/>
<dbReference type="InterPro" id="IPR016147">
    <property type="entry name" value="Pili_assmbl_chaperone_N"/>
</dbReference>
<dbReference type="Gene3D" id="2.60.40.10">
    <property type="entry name" value="Immunoglobulins"/>
    <property type="match status" value="1"/>
</dbReference>
<organism evidence="2 3">
    <name type="scientific">Pseudomonas oryzihabitans</name>
    <dbReference type="NCBI Taxonomy" id="47885"/>
    <lineage>
        <taxon>Bacteria</taxon>
        <taxon>Pseudomonadati</taxon>
        <taxon>Pseudomonadota</taxon>
        <taxon>Gammaproteobacteria</taxon>
        <taxon>Pseudomonadales</taxon>
        <taxon>Pseudomonadaceae</taxon>
        <taxon>Pseudomonas</taxon>
    </lineage>
</organism>
<dbReference type="AlphaFoldDB" id="A0AAJ2EU99"/>
<dbReference type="PANTHER" id="PTHR30251">
    <property type="entry name" value="PILUS ASSEMBLY CHAPERONE"/>
    <property type="match status" value="1"/>
</dbReference>
<dbReference type="InterPro" id="IPR050643">
    <property type="entry name" value="Periplasmic_pilus_chap"/>
</dbReference>
<dbReference type="Proteomes" id="UP001268036">
    <property type="component" value="Unassembled WGS sequence"/>
</dbReference>
<feature type="domain" description="Pili assembly chaperone N-terminal" evidence="1">
    <location>
        <begin position="20"/>
        <end position="82"/>
    </location>
</feature>
<dbReference type="InterPro" id="IPR013783">
    <property type="entry name" value="Ig-like_fold"/>
</dbReference>
<accession>A0AAJ2EU99</accession>
<gene>
    <name evidence="2" type="ORF">QE440_000133</name>
</gene>
<evidence type="ECO:0000259" key="1">
    <source>
        <dbReference type="Pfam" id="PF00345"/>
    </source>
</evidence>
<dbReference type="PANTHER" id="PTHR30251:SF3">
    <property type="entry name" value="FIMBRIAL CHAPARONE PROTEIN"/>
    <property type="match status" value="1"/>
</dbReference>
<dbReference type="GO" id="GO:0071555">
    <property type="term" value="P:cell wall organization"/>
    <property type="evidence" value="ECO:0007669"/>
    <property type="project" value="InterPro"/>
</dbReference>
<reference evidence="2" key="1">
    <citation type="submission" date="2023-08" db="EMBL/GenBank/DDBJ databases">
        <title>Functional and genomic diversity of the sorghum phyllosphere microbiome.</title>
        <authorList>
            <person name="Shade A."/>
        </authorList>
    </citation>
    <scope>NUCLEOTIDE SEQUENCE</scope>
    <source>
        <strain evidence="2">SORGH_AS_0201</strain>
    </source>
</reference>
<sequence length="188" mass="20473">MLLYSKVNKLPDDDLAGGVLYAVPQAVVVAPGATQTVRIIYRGNRALDSEHFARITFAGMPPLEQRRQGKIKFVIGQDLPVVIGVDLSRRELDIWQSITLTQGGGRLCMKNPTRKVFRFDPNTTLSAGQVGITFAKSYLLPGEELCQPLDKPLPADTRLSINSVSSFNYAMGKHEIAVGSTASAQASR</sequence>
<protein>
    <submittedName>
        <fullName evidence="2">P pilus assembly chaperone PapD</fullName>
    </submittedName>
</protein>
<evidence type="ECO:0000313" key="3">
    <source>
        <dbReference type="Proteomes" id="UP001268036"/>
    </source>
</evidence>
<comment type="caution">
    <text evidence="2">The sequence shown here is derived from an EMBL/GenBank/DDBJ whole genome shotgun (WGS) entry which is preliminary data.</text>
</comment>
<dbReference type="GO" id="GO:0030288">
    <property type="term" value="C:outer membrane-bounded periplasmic space"/>
    <property type="evidence" value="ECO:0007669"/>
    <property type="project" value="InterPro"/>
</dbReference>
<dbReference type="EMBL" id="JAVJAF010000001">
    <property type="protein sequence ID" value="MDR6232392.1"/>
    <property type="molecule type" value="Genomic_DNA"/>
</dbReference>
<evidence type="ECO:0000313" key="2">
    <source>
        <dbReference type="EMBL" id="MDR6232392.1"/>
    </source>
</evidence>